<dbReference type="PROSITE" id="PS51257">
    <property type="entry name" value="PROKAR_LIPOPROTEIN"/>
    <property type="match status" value="1"/>
</dbReference>
<name>A0ABM8YX32_9PROT</name>
<keyword evidence="2" id="KW-0732">Signal</keyword>
<evidence type="ECO:0000256" key="2">
    <source>
        <dbReference type="SAM" id="SignalP"/>
    </source>
</evidence>
<feature type="signal peptide" evidence="2">
    <location>
        <begin position="1"/>
        <end position="25"/>
    </location>
</feature>
<evidence type="ECO:0008006" key="5">
    <source>
        <dbReference type="Google" id="ProtNLM"/>
    </source>
</evidence>
<feature type="chain" id="PRO_5045591277" description="Chromosome segregation ATPase" evidence="2">
    <location>
        <begin position="26"/>
        <end position="1342"/>
    </location>
</feature>
<evidence type="ECO:0000313" key="4">
    <source>
        <dbReference type="Proteomes" id="UP000839052"/>
    </source>
</evidence>
<sequence>MKNLSKTTTLWTRGLAFAMAFSLCACSVLNIDVDEYKGPLSNHEDIQLQQYAALAISAKPIIVELRSRYISDEDKKIRKHDQDCEKNNYDEYSGCRFELEIVQFLNSILALYEDEHGVFQKESVEVFREENLLIVKGLTQLRSQDKIYFYEKDRSVKQKSREKDLERFSFYERRISNSKYIKEQEQLRGELDSELKHLEVPSKENKLDELKSFFIRNSMLVKQPKTWGIQKAKNIENVVNTKIASDDDEPFDCITQKEKPSDVQYNARDACGINRLATNFIDSINKASASPNEDLKHEVLVAKERLNESLILFAEKILFIVNNHGLAFGNGSTNYDDSDNNHEFNFDTGNRNHEKSTTNGYARKFAVLQSLGNTLIVHANDLRRRATHDQRLVDRKDSELAAAQHAFAPGAQSAFDNLVKDLGAAIKKGGDKEENLQSAINAFSKRNITETSITSLRNKLTEDVGKVRPKLDAYRTAFNDFNVKGIISADSLAADDRNEIAKLFTQTNPKVADPKVKMDAVLTTLKSWFDDKSKTTPQGVLKPSDSKYDRRNNAQTVIGQLTLSIQDLAVEGTVKEIYEKLGDKLLRSLNEDKINLEKEQKTIAEHDKALKTFEENKIELSKMESTNGDLVGSSEIIKSIKETVLKRAETAKVVDFSGLRHVLLLELNEQSASPGESPAEQSKNAKALAAHKLVSAMSIPKSFQFVGGSNVKTQRDVLDDVIAQLQQQRLEAASRGGDITALNKALELAFEQRGGLAYLRTATAYLRNAFANTSMQEGNANCRNLLIPSIFCQDGYDEVFKQTKLEIDKQFWQTINTIKVRGGGATDFAIVKDDVGNWYVKGLSSDPESIIKSAQSLALFNMGGKVNLNLLGQVETRRKLAKLDIGDPNRKTLKDELKEQQSGSGANTAGLEKVLAKYRNEYVSATTMNVNGLIGKLDQLSNDITVAWKDINFGETREANLAKLNGLLVSPAELASAKSALKSARDDLAKATEPAAQASNTVTATAVASTQKEAMADPAKVAAPASSTAKVDIETAKANASSAIIKSLTEVRNMRSRFVKAIIQDDEFIATQWRAYDDAKAKFNAQDVDVTVKKNEWEKANVDVSNKQASHDAMTVPEKITEKRAVLTAAESELKKAQDALDKARNDYDKDVRIAREKLSGVFKRKQDAQNDIAALTAKPQDTDRDKLLDAAKIKLAAAETELVAAEKALADISIPSQEVITKTETRDKATKDLAIQQGIFEGLTASSEIESAKNKLKIAKDGLATARGAWDAANGELAVLRASAKEKDDAYILAKSNRLAAARKVTTLTNSLIEIITTNRLEAVKAYEVAIGFVGQTAGGQ</sequence>
<evidence type="ECO:0000313" key="3">
    <source>
        <dbReference type="EMBL" id="CAG9932036.1"/>
    </source>
</evidence>
<feature type="coiled-coil region" evidence="1">
    <location>
        <begin position="1120"/>
        <end position="1147"/>
    </location>
</feature>
<reference evidence="3 4" key="1">
    <citation type="submission" date="2021-10" db="EMBL/GenBank/DDBJ databases">
        <authorList>
            <person name="Koch H."/>
        </authorList>
    </citation>
    <scope>NUCLEOTIDE SEQUENCE [LARGE SCALE GENOMIC DNA]</scope>
    <source>
        <strain evidence="3">6680</strain>
    </source>
</reference>
<dbReference type="Proteomes" id="UP000839052">
    <property type="component" value="Chromosome"/>
</dbReference>
<organism evidence="3 4">
    <name type="scientific">Candidatus Nitrotoga arctica</name>
    <dbReference type="NCBI Taxonomy" id="453162"/>
    <lineage>
        <taxon>Bacteria</taxon>
        <taxon>Pseudomonadati</taxon>
        <taxon>Pseudomonadota</taxon>
        <taxon>Betaproteobacteria</taxon>
        <taxon>Nitrosomonadales</taxon>
        <taxon>Gallionellaceae</taxon>
        <taxon>Candidatus Nitrotoga</taxon>
    </lineage>
</organism>
<dbReference type="RefSeq" id="WP_239796044.1">
    <property type="nucleotide sequence ID" value="NZ_OU912926.1"/>
</dbReference>
<keyword evidence="1" id="KW-0175">Coiled coil</keyword>
<proteinExistence type="predicted"/>
<protein>
    <recommendedName>
        <fullName evidence="5">Chromosome segregation ATPase</fullName>
    </recommendedName>
</protein>
<keyword evidence="4" id="KW-1185">Reference proteome</keyword>
<accession>A0ABM8YX32</accession>
<dbReference type="EMBL" id="OU912926">
    <property type="protein sequence ID" value="CAG9932036.1"/>
    <property type="molecule type" value="Genomic_DNA"/>
</dbReference>
<gene>
    <name evidence="3" type="ORF">NTG6680_0783</name>
</gene>
<evidence type="ECO:0000256" key="1">
    <source>
        <dbReference type="SAM" id="Coils"/>
    </source>
</evidence>